<dbReference type="PANTHER" id="PTHR43080">
    <property type="entry name" value="CBS DOMAIN-CONTAINING PROTEIN CBSX3, MITOCHONDRIAL"/>
    <property type="match status" value="1"/>
</dbReference>
<dbReference type="Gene3D" id="3.10.580.10">
    <property type="entry name" value="CBS-domain"/>
    <property type="match status" value="1"/>
</dbReference>
<feature type="domain" description="CBS" evidence="3">
    <location>
        <begin position="111"/>
        <end position="162"/>
    </location>
</feature>
<keyword evidence="5" id="KW-1185">Reference proteome</keyword>
<dbReference type="PROSITE" id="PS51371">
    <property type="entry name" value="CBS"/>
    <property type="match status" value="2"/>
</dbReference>
<dbReference type="InterPro" id="IPR000644">
    <property type="entry name" value="CBS_dom"/>
</dbReference>
<protein>
    <recommendedName>
        <fullName evidence="3">CBS domain-containing protein</fullName>
    </recommendedName>
</protein>
<dbReference type="PANTHER" id="PTHR43080:SF2">
    <property type="entry name" value="CBS DOMAIN-CONTAINING PROTEIN"/>
    <property type="match status" value="1"/>
</dbReference>
<name>A0A081K9V5_9GAMM</name>
<feature type="domain" description="CBS" evidence="3">
    <location>
        <begin position="16"/>
        <end position="73"/>
    </location>
</feature>
<dbReference type="Pfam" id="PF00571">
    <property type="entry name" value="CBS"/>
    <property type="match status" value="2"/>
</dbReference>
<dbReference type="RefSeq" id="WP_020585192.1">
    <property type="nucleotide sequence ID" value="NZ_JOJP01000001.1"/>
</dbReference>
<dbReference type="eggNOG" id="COG0517">
    <property type="taxonomic scope" value="Bacteria"/>
</dbReference>
<keyword evidence="1 2" id="KW-0129">CBS domain</keyword>
<organism evidence="4 5">
    <name type="scientific">Endozoicomonas elysicola</name>
    <dbReference type="NCBI Taxonomy" id="305900"/>
    <lineage>
        <taxon>Bacteria</taxon>
        <taxon>Pseudomonadati</taxon>
        <taxon>Pseudomonadota</taxon>
        <taxon>Gammaproteobacteria</taxon>
        <taxon>Oceanospirillales</taxon>
        <taxon>Endozoicomonadaceae</taxon>
        <taxon>Endozoicomonas</taxon>
    </lineage>
</organism>
<evidence type="ECO:0000313" key="5">
    <source>
        <dbReference type="Proteomes" id="UP000027997"/>
    </source>
</evidence>
<dbReference type="InterPro" id="IPR051257">
    <property type="entry name" value="Diverse_CBS-Domain"/>
</dbReference>
<reference evidence="4 5" key="1">
    <citation type="submission" date="2014-06" db="EMBL/GenBank/DDBJ databases">
        <title>Whole Genome Sequences of Three Symbiotic Endozoicomonas Bacteria.</title>
        <authorList>
            <person name="Neave M.J."/>
            <person name="Apprill A."/>
            <person name="Voolstra C.R."/>
        </authorList>
    </citation>
    <scope>NUCLEOTIDE SEQUENCE [LARGE SCALE GENOMIC DNA]</scope>
    <source>
        <strain evidence="4 5">DSM 22380</strain>
    </source>
</reference>
<dbReference type="SUPFAM" id="SSF54631">
    <property type="entry name" value="CBS-domain pair"/>
    <property type="match status" value="1"/>
</dbReference>
<evidence type="ECO:0000256" key="1">
    <source>
        <dbReference type="ARBA" id="ARBA00023122"/>
    </source>
</evidence>
<proteinExistence type="predicted"/>
<evidence type="ECO:0000256" key="2">
    <source>
        <dbReference type="PROSITE-ProRule" id="PRU00703"/>
    </source>
</evidence>
<dbReference type="AlphaFoldDB" id="A0A081K9V5"/>
<dbReference type="EMBL" id="JOJP01000001">
    <property type="protein sequence ID" value="KEI70931.1"/>
    <property type="molecule type" value="Genomic_DNA"/>
</dbReference>
<dbReference type="STRING" id="305900.GV64_09435"/>
<accession>A0A081K9V5</accession>
<evidence type="ECO:0000313" key="4">
    <source>
        <dbReference type="EMBL" id="KEI70931.1"/>
    </source>
</evidence>
<comment type="caution">
    <text evidence="4">The sequence shown here is derived from an EMBL/GenBank/DDBJ whole genome shotgun (WGS) entry which is preliminary data.</text>
</comment>
<dbReference type="Proteomes" id="UP000027997">
    <property type="component" value="Unassembled WGS sequence"/>
</dbReference>
<dbReference type="InterPro" id="IPR046342">
    <property type="entry name" value="CBS_dom_sf"/>
</dbReference>
<sequence>MSNDNPLLTMTAEQIMCQKVITVPSDWSVDRLARFLTDKAISGAPVVNNAGQLIGVVSFSDIVRQAGSGLVDLAKRDDSFYSTMMDETLSPEDQRSFHDIVDQSVMVNDIMTPMVFEVSPDTPLMQVAEAMVKGRIHRVMVTKDRSLKGVISALDLLKVMTL</sequence>
<evidence type="ECO:0000259" key="3">
    <source>
        <dbReference type="PROSITE" id="PS51371"/>
    </source>
</evidence>
<gene>
    <name evidence="4" type="ORF">GV64_09435</name>
</gene>
<dbReference type="SMART" id="SM00116">
    <property type="entry name" value="CBS"/>
    <property type="match status" value="2"/>
</dbReference>